<dbReference type="EMBL" id="CM001488">
    <property type="protein sequence ID" value="EIM63643.1"/>
    <property type="molecule type" value="Genomic_DNA"/>
</dbReference>
<keyword evidence="4" id="KW-1185">Reference proteome</keyword>
<proteinExistence type="predicted"/>
<keyword evidence="3" id="KW-0808">Transferase</keyword>
<evidence type="ECO:0000259" key="1">
    <source>
        <dbReference type="Pfam" id="PF00534"/>
    </source>
</evidence>
<dbReference type="eggNOG" id="COG0438">
    <property type="taxonomic scope" value="Bacteria"/>
</dbReference>
<feature type="domain" description="Glycosyl transferase family 1" evidence="1">
    <location>
        <begin position="193"/>
        <end position="337"/>
    </location>
</feature>
<dbReference type="PANTHER" id="PTHR12526">
    <property type="entry name" value="GLYCOSYLTRANSFERASE"/>
    <property type="match status" value="1"/>
</dbReference>
<dbReference type="OrthoDB" id="9767517at2"/>
<dbReference type="SUPFAM" id="SSF53756">
    <property type="entry name" value="UDP-Glycosyltransferase/glycogen phosphorylase"/>
    <property type="match status" value="1"/>
</dbReference>
<dbReference type="InterPro" id="IPR028098">
    <property type="entry name" value="Glyco_trans_4-like_N"/>
</dbReference>
<dbReference type="STRING" id="879212.DespoDRAFT_01724"/>
<dbReference type="CDD" id="cd03811">
    <property type="entry name" value="GT4_GT28_WabH-like"/>
    <property type="match status" value="1"/>
</dbReference>
<dbReference type="HOGENOM" id="CLU_009583_0_0_7"/>
<protein>
    <submittedName>
        <fullName evidence="3">Glycosyltransferase</fullName>
    </submittedName>
</protein>
<dbReference type="Gene3D" id="3.40.50.2000">
    <property type="entry name" value="Glycogen Phosphorylase B"/>
    <property type="match status" value="2"/>
</dbReference>
<feature type="domain" description="Glycosyltransferase subfamily 4-like N-terminal" evidence="2">
    <location>
        <begin position="15"/>
        <end position="180"/>
    </location>
</feature>
<dbReference type="RefSeq" id="WP_004072882.1">
    <property type="nucleotide sequence ID" value="NZ_CM001488.1"/>
</dbReference>
<gene>
    <name evidence="3" type="ORF">DespoDRAFT_01724</name>
</gene>
<name>I5B2D0_9BACT</name>
<accession>I5B2D0</accession>
<evidence type="ECO:0000313" key="3">
    <source>
        <dbReference type="EMBL" id="EIM63643.1"/>
    </source>
</evidence>
<dbReference type="PANTHER" id="PTHR12526:SF638">
    <property type="entry name" value="SPORE COAT PROTEIN SA"/>
    <property type="match status" value="1"/>
</dbReference>
<dbReference type="InterPro" id="IPR001296">
    <property type="entry name" value="Glyco_trans_1"/>
</dbReference>
<evidence type="ECO:0000259" key="2">
    <source>
        <dbReference type="Pfam" id="PF13439"/>
    </source>
</evidence>
<evidence type="ECO:0000313" key="4">
    <source>
        <dbReference type="Proteomes" id="UP000005778"/>
    </source>
</evidence>
<organism evidence="3 4">
    <name type="scientific">Desulfobacter postgatei 2ac9</name>
    <dbReference type="NCBI Taxonomy" id="879212"/>
    <lineage>
        <taxon>Bacteria</taxon>
        <taxon>Pseudomonadati</taxon>
        <taxon>Thermodesulfobacteriota</taxon>
        <taxon>Desulfobacteria</taxon>
        <taxon>Desulfobacterales</taxon>
        <taxon>Desulfobacteraceae</taxon>
        <taxon>Desulfobacter</taxon>
    </lineage>
</organism>
<dbReference type="AlphaFoldDB" id="I5B2D0"/>
<dbReference type="GO" id="GO:0016757">
    <property type="term" value="F:glycosyltransferase activity"/>
    <property type="evidence" value="ECO:0007669"/>
    <property type="project" value="InterPro"/>
</dbReference>
<sequence>MNKTVIFVTDSLGSGGAQQVVVELARLFDSSGYRVHIIAIKNECKLTIPKSIDLICLNFKKGLGIYRWLTDLYYCQKLRKIIRKIERQNHIAAIFAHEMFSSFLLGNFKSKSPVFHTIHTNYSEGYLNGKKSGRRLKKLRKLYNQKNILTVSEGIANDLLNNFKVFPKFIQTMYNPFDFENIKELSLNPIDFKEEEFILTVGRFSKEKRHDILLKAYWAANISLPLVIIGDGSIYEKEHLKKMIETLNLTEKVYLAGFKKNPYAWMRRAKLFVLSSDFEGLSNVLIESLICGTPAISTNCPSGPSEILISTPEALSPVGDVEKLSYNIVKFSKNPPEINQADLSRFDSKTIFKQYESYIAQLSF</sequence>
<dbReference type="Proteomes" id="UP000005778">
    <property type="component" value="Chromosome"/>
</dbReference>
<reference evidence="3 4" key="2">
    <citation type="submission" date="2012-02" db="EMBL/GenBank/DDBJ databases">
        <title>Improved High-Quality Draft sequence of Desulfobacter postgatei 2ac9.</title>
        <authorList>
            <consortium name="US DOE Joint Genome Institute"/>
            <person name="Lucas S."/>
            <person name="Han J."/>
            <person name="Lapidus A."/>
            <person name="Cheng J.-F."/>
            <person name="Goodwin L."/>
            <person name="Pitluck S."/>
            <person name="Peters L."/>
            <person name="Ovchinnikova G."/>
            <person name="Held B."/>
            <person name="Detter J.C."/>
            <person name="Han C."/>
            <person name="Tapia R."/>
            <person name="Land M."/>
            <person name="Hauser L."/>
            <person name="Kyrpides N."/>
            <person name="Ivanova N."/>
            <person name="Pagani I."/>
            <person name="Orellana R."/>
            <person name="Lovley D."/>
            <person name="Woyke T."/>
        </authorList>
    </citation>
    <scope>NUCLEOTIDE SEQUENCE [LARGE SCALE GENOMIC DNA]</scope>
    <source>
        <strain evidence="3 4">2ac9</strain>
    </source>
</reference>
<dbReference type="Pfam" id="PF00534">
    <property type="entry name" value="Glycos_transf_1"/>
    <property type="match status" value="1"/>
</dbReference>
<dbReference type="Pfam" id="PF13439">
    <property type="entry name" value="Glyco_transf_4"/>
    <property type="match status" value="1"/>
</dbReference>
<reference evidence="3 4" key="1">
    <citation type="submission" date="2011-09" db="EMBL/GenBank/DDBJ databases">
        <authorList>
            <consortium name="US DOE Joint Genome Institute (JGI-PGF)"/>
            <person name="Lucas S."/>
            <person name="Han J."/>
            <person name="Lapidus A."/>
            <person name="Cheng J.-F."/>
            <person name="Goodwin L."/>
            <person name="Pitluck S."/>
            <person name="Peters L."/>
            <person name="Land M.L."/>
            <person name="Hauser L."/>
            <person name="Orellana R."/>
            <person name="Lovley D."/>
            <person name="Woyke T.J."/>
        </authorList>
    </citation>
    <scope>NUCLEOTIDE SEQUENCE [LARGE SCALE GENOMIC DNA]</scope>
    <source>
        <strain evidence="3 4">2ac9</strain>
    </source>
</reference>